<comment type="caution">
    <text evidence="4">The sequence shown here is derived from an EMBL/GenBank/DDBJ whole genome shotgun (WGS) entry which is preliminary data.</text>
</comment>
<comment type="similarity">
    <text evidence="1">Belongs to the paxM FAD-dependent monooxygenase family.</text>
</comment>
<organism evidence="4 5">
    <name type="scientific">Hericium alpestre</name>
    <dbReference type="NCBI Taxonomy" id="135208"/>
    <lineage>
        <taxon>Eukaryota</taxon>
        <taxon>Fungi</taxon>
        <taxon>Dikarya</taxon>
        <taxon>Basidiomycota</taxon>
        <taxon>Agaricomycotina</taxon>
        <taxon>Agaricomycetes</taxon>
        <taxon>Russulales</taxon>
        <taxon>Hericiaceae</taxon>
        <taxon>Hericium</taxon>
    </lineage>
</organism>
<keyword evidence="5" id="KW-1185">Reference proteome</keyword>
<keyword evidence="2" id="KW-0560">Oxidoreductase</keyword>
<evidence type="ECO:0000256" key="3">
    <source>
        <dbReference type="ARBA" id="ARBA00023033"/>
    </source>
</evidence>
<dbReference type="InterPro" id="IPR036188">
    <property type="entry name" value="FAD/NAD-bd_sf"/>
</dbReference>
<dbReference type="AlphaFoldDB" id="A0A4Z0A2N7"/>
<dbReference type="SUPFAM" id="SSF51905">
    <property type="entry name" value="FAD/NAD(P)-binding domain"/>
    <property type="match status" value="1"/>
</dbReference>
<keyword evidence="3" id="KW-0503">Monooxygenase</keyword>
<dbReference type="Gene3D" id="3.50.50.60">
    <property type="entry name" value="FAD/NAD(P)-binding domain"/>
    <property type="match status" value="1"/>
</dbReference>
<evidence type="ECO:0000256" key="2">
    <source>
        <dbReference type="ARBA" id="ARBA00023002"/>
    </source>
</evidence>
<dbReference type="OrthoDB" id="3268501at2759"/>
<evidence type="ECO:0000313" key="4">
    <source>
        <dbReference type="EMBL" id="TFY80710.1"/>
    </source>
</evidence>
<dbReference type="EMBL" id="SFCI01000299">
    <property type="protein sequence ID" value="TFY80710.1"/>
    <property type="molecule type" value="Genomic_DNA"/>
</dbReference>
<protein>
    <recommendedName>
        <fullName evidence="6">FAD-binding domain-containing protein</fullName>
    </recommendedName>
</protein>
<gene>
    <name evidence="4" type="ORF">EWM64_g3301</name>
</gene>
<name>A0A4Z0A2N7_9AGAM</name>
<evidence type="ECO:0008006" key="6">
    <source>
        <dbReference type="Google" id="ProtNLM"/>
    </source>
</evidence>
<dbReference type="InterPro" id="IPR050493">
    <property type="entry name" value="FAD-dep_Monooxygenase_BioMet"/>
</dbReference>
<dbReference type="STRING" id="135208.A0A4Z0A2N7"/>
<dbReference type="Proteomes" id="UP000298061">
    <property type="component" value="Unassembled WGS sequence"/>
</dbReference>
<evidence type="ECO:0000313" key="5">
    <source>
        <dbReference type="Proteomes" id="UP000298061"/>
    </source>
</evidence>
<accession>A0A4Z0A2N7</accession>
<dbReference type="PANTHER" id="PTHR13789:SF309">
    <property type="entry name" value="PUTATIVE (AFU_ORTHOLOGUE AFUA_6G14510)-RELATED"/>
    <property type="match status" value="1"/>
</dbReference>
<reference evidence="4 5" key="1">
    <citation type="submission" date="2019-02" db="EMBL/GenBank/DDBJ databases">
        <title>Genome sequencing of the rare red list fungi Hericium alpestre (H. flagellum).</title>
        <authorList>
            <person name="Buettner E."/>
            <person name="Kellner H."/>
        </authorList>
    </citation>
    <scope>NUCLEOTIDE SEQUENCE [LARGE SCALE GENOMIC DNA]</scope>
    <source>
        <strain evidence="4 5">DSM 108284</strain>
    </source>
</reference>
<dbReference type="PANTHER" id="PTHR13789">
    <property type="entry name" value="MONOOXYGENASE"/>
    <property type="match status" value="1"/>
</dbReference>
<dbReference type="GO" id="GO:0004497">
    <property type="term" value="F:monooxygenase activity"/>
    <property type="evidence" value="ECO:0007669"/>
    <property type="project" value="UniProtKB-KW"/>
</dbReference>
<sequence>MSSPKHAVAAPAPKFRVAIWYVLVYSVYRTELAKSVLTSGAEPGGLALARIILKYTPPSDSIAIDIYEAAPEIGAVGAGVGIWPRTSAVLNALGLLDRLSGEVSSMGTGLSEGWGFTFRVSEQAEEGMNFYVLGAPRISLFSSSAVVQAEMSTMRPSASSPDPVMIHRSALLKTLQDGLLLSDASKCTVEIHTNTRLTSYKSPSPTSSITLHFTDRPSAQADVLVDADGIRFTVRNTMFSVLSVGDISLKEKVEPRWAGVVGIEV</sequence>
<proteinExistence type="inferred from homology"/>
<evidence type="ECO:0000256" key="1">
    <source>
        <dbReference type="ARBA" id="ARBA00007992"/>
    </source>
</evidence>